<keyword evidence="3" id="KW-0723">Serine/threonine-protein kinase</keyword>
<dbReference type="EC" id="2.7.11.1" evidence="2"/>
<dbReference type="Gene3D" id="1.10.510.10">
    <property type="entry name" value="Transferase(Phosphotransferase) domain 1"/>
    <property type="match status" value="1"/>
</dbReference>
<accession>A0A834W6M5</accession>
<dbReference type="GO" id="GO:0004674">
    <property type="term" value="F:protein serine/threonine kinase activity"/>
    <property type="evidence" value="ECO:0007669"/>
    <property type="project" value="UniProtKB-KW"/>
</dbReference>
<evidence type="ECO:0000256" key="3">
    <source>
        <dbReference type="ARBA" id="ARBA00022527"/>
    </source>
</evidence>
<dbReference type="SMART" id="SM00220">
    <property type="entry name" value="S_TKc"/>
    <property type="match status" value="1"/>
</dbReference>
<evidence type="ECO:0000256" key="8">
    <source>
        <dbReference type="ARBA" id="ARBA00022777"/>
    </source>
</evidence>
<keyword evidence="10" id="KW-1133">Transmembrane helix</keyword>
<dbReference type="OrthoDB" id="4062651at2759"/>
<keyword evidence="7" id="KW-0547">Nucleotide-binding</keyword>
<feature type="compositionally biased region" description="Polar residues" evidence="15">
    <location>
        <begin position="549"/>
        <end position="568"/>
    </location>
</feature>
<dbReference type="PROSITE" id="PS50011">
    <property type="entry name" value="PROTEIN_KINASE_DOM"/>
    <property type="match status" value="1"/>
</dbReference>
<proteinExistence type="predicted"/>
<comment type="catalytic activity">
    <reaction evidence="13">
        <text>L-threonyl-[protein] + ATP = O-phospho-L-threonyl-[protein] + ADP + H(+)</text>
        <dbReference type="Rhea" id="RHEA:46608"/>
        <dbReference type="Rhea" id="RHEA-COMP:11060"/>
        <dbReference type="Rhea" id="RHEA-COMP:11605"/>
        <dbReference type="ChEBI" id="CHEBI:15378"/>
        <dbReference type="ChEBI" id="CHEBI:30013"/>
        <dbReference type="ChEBI" id="CHEBI:30616"/>
        <dbReference type="ChEBI" id="CHEBI:61977"/>
        <dbReference type="ChEBI" id="CHEBI:456216"/>
        <dbReference type="EC" id="2.7.11.1"/>
    </reaction>
</comment>
<organism evidence="17 18">
    <name type="scientific">Senna tora</name>
    <dbReference type="NCBI Taxonomy" id="362788"/>
    <lineage>
        <taxon>Eukaryota</taxon>
        <taxon>Viridiplantae</taxon>
        <taxon>Streptophyta</taxon>
        <taxon>Embryophyta</taxon>
        <taxon>Tracheophyta</taxon>
        <taxon>Spermatophyta</taxon>
        <taxon>Magnoliopsida</taxon>
        <taxon>eudicotyledons</taxon>
        <taxon>Gunneridae</taxon>
        <taxon>Pentapetalae</taxon>
        <taxon>rosids</taxon>
        <taxon>fabids</taxon>
        <taxon>Fabales</taxon>
        <taxon>Fabaceae</taxon>
        <taxon>Caesalpinioideae</taxon>
        <taxon>Cassia clade</taxon>
        <taxon>Senna</taxon>
    </lineage>
</organism>
<evidence type="ECO:0000256" key="7">
    <source>
        <dbReference type="ARBA" id="ARBA00022741"/>
    </source>
</evidence>
<keyword evidence="12" id="KW-0325">Glycoprotein</keyword>
<dbReference type="Pfam" id="PF00069">
    <property type="entry name" value="Pkinase"/>
    <property type="match status" value="1"/>
</dbReference>
<reference evidence="17" key="1">
    <citation type="submission" date="2020-09" db="EMBL/GenBank/DDBJ databases">
        <title>Genome-Enabled Discovery of Anthraquinone Biosynthesis in Senna tora.</title>
        <authorList>
            <person name="Kang S.-H."/>
            <person name="Pandey R.P."/>
            <person name="Lee C.-M."/>
            <person name="Sim J.-S."/>
            <person name="Jeong J.-T."/>
            <person name="Choi B.-S."/>
            <person name="Jung M."/>
            <person name="Ginzburg D."/>
            <person name="Zhao K."/>
            <person name="Won S.Y."/>
            <person name="Oh T.-J."/>
            <person name="Yu Y."/>
            <person name="Kim N.-H."/>
            <person name="Lee O.R."/>
            <person name="Lee T.-H."/>
            <person name="Bashyal P."/>
            <person name="Kim T.-S."/>
            <person name="Lee W.-H."/>
            <person name="Kawkins C."/>
            <person name="Kim C.-K."/>
            <person name="Kim J.S."/>
            <person name="Ahn B.O."/>
            <person name="Rhee S.Y."/>
            <person name="Sohng J.K."/>
        </authorList>
    </citation>
    <scope>NUCLEOTIDE SEQUENCE</scope>
    <source>
        <tissue evidence="17">Leaf</tissue>
    </source>
</reference>
<keyword evidence="6" id="KW-0732">Signal</keyword>
<dbReference type="PROSITE" id="PS00108">
    <property type="entry name" value="PROTEIN_KINASE_ST"/>
    <property type="match status" value="1"/>
</dbReference>
<sequence length="568" mass="63846">MIIFGILLSHSRWKSGRPQYSALFSPQNGYLRFEIFPQLKALTQFSNRSSSTPRDVGILIEMKKMTKRIDMEDGIRGEDYQFTNCSEGFRCGNFISNLKYPFWGGNRAEYCGLPDFELICEENINPVLIIHSIPYRILDFDSTSQSLRMARDDFNSLCPIIYKNNTFDPTTFNYDNDVLVNLTFLYNCSTNLSLPYQSFRIMCSEAGDTDTFKYAYYALQTQSVVNTVSNCNSIIIPIFKSRASDSMFQDTIEEALNEGFGVKLRVKNEECNTCGRSGGECGYNKTEGHFSCFCKDGPHTYSCSQESTGQGGYGVVYKASLPDARLAAVKVLSESKGSHEEFINEVWKALFQIVIGIARGLEYLHQGCNTRILHFDIKPQNILLDEDFCPKISDFGLSKICKKKESIVSIMGTRGTAGFIAPEVFSRVFGRVSHKSDVFSYGMLVLEMVGGRKNYDSGGSHTDEMYFSEWIYKDLEEGNILGGSMSITKEENEVIRKMTLVSLWCIQTNPSNRPAMSKVVEMLEGSVLSLQIPPKPSLHSPTLAPLHLSNGSSNDMVETNSISTKRML</sequence>
<dbReference type="GO" id="GO:0030247">
    <property type="term" value="F:polysaccharide binding"/>
    <property type="evidence" value="ECO:0007669"/>
    <property type="project" value="InterPro"/>
</dbReference>
<feature type="domain" description="Protein kinase" evidence="16">
    <location>
        <begin position="201"/>
        <end position="528"/>
    </location>
</feature>
<dbReference type="EMBL" id="JAAIUW010000010">
    <property type="protein sequence ID" value="KAF7811282.1"/>
    <property type="molecule type" value="Genomic_DNA"/>
</dbReference>
<evidence type="ECO:0000256" key="10">
    <source>
        <dbReference type="ARBA" id="ARBA00022989"/>
    </source>
</evidence>
<dbReference type="Gene3D" id="3.30.200.20">
    <property type="entry name" value="Phosphorylase Kinase, domain 1"/>
    <property type="match status" value="1"/>
</dbReference>
<evidence type="ECO:0000256" key="9">
    <source>
        <dbReference type="ARBA" id="ARBA00022840"/>
    </source>
</evidence>
<dbReference type="InterPro" id="IPR011009">
    <property type="entry name" value="Kinase-like_dom_sf"/>
</dbReference>
<evidence type="ECO:0000256" key="2">
    <source>
        <dbReference type="ARBA" id="ARBA00012513"/>
    </source>
</evidence>
<keyword evidence="8 17" id="KW-0418">Kinase</keyword>
<comment type="caution">
    <text evidence="17">The sequence shown here is derived from an EMBL/GenBank/DDBJ whole genome shotgun (WGS) entry which is preliminary data.</text>
</comment>
<evidence type="ECO:0000256" key="12">
    <source>
        <dbReference type="ARBA" id="ARBA00023180"/>
    </source>
</evidence>
<dbReference type="FunFam" id="1.10.510.10:FF:000590">
    <property type="entry name" value="PR5-like receptor kinase"/>
    <property type="match status" value="1"/>
</dbReference>
<dbReference type="SUPFAM" id="SSF56112">
    <property type="entry name" value="Protein kinase-like (PK-like)"/>
    <property type="match status" value="1"/>
</dbReference>
<comment type="subcellular location">
    <subcellularLocation>
        <location evidence="1">Membrane</location>
        <topology evidence="1">Single-pass type I membrane protein</topology>
    </subcellularLocation>
</comment>
<keyword evidence="9" id="KW-0067">ATP-binding</keyword>
<keyword evidence="18" id="KW-1185">Reference proteome</keyword>
<dbReference type="InterPro" id="IPR000719">
    <property type="entry name" value="Prot_kinase_dom"/>
</dbReference>
<evidence type="ECO:0000256" key="13">
    <source>
        <dbReference type="ARBA" id="ARBA00047899"/>
    </source>
</evidence>
<evidence type="ECO:0000313" key="18">
    <source>
        <dbReference type="Proteomes" id="UP000634136"/>
    </source>
</evidence>
<keyword evidence="17" id="KW-0675">Receptor</keyword>
<dbReference type="AlphaFoldDB" id="A0A834W6M5"/>
<dbReference type="Proteomes" id="UP000634136">
    <property type="component" value="Unassembled WGS sequence"/>
</dbReference>
<dbReference type="PANTHER" id="PTHR27009">
    <property type="entry name" value="RUST RESISTANCE KINASE LR10-RELATED"/>
    <property type="match status" value="1"/>
</dbReference>
<dbReference type="InterPro" id="IPR032872">
    <property type="entry name" value="WAK_assoc_C"/>
</dbReference>
<dbReference type="InterPro" id="IPR025287">
    <property type="entry name" value="WAK_GUB"/>
</dbReference>
<evidence type="ECO:0000256" key="14">
    <source>
        <dbReference type="ARBA" id="ARBA00048679"/>
    </source>
</evidence>
<evidence type="ECO:0000259" key="16">
    <source>
        <dbReference type="PROSITE" id="PS50011"/>
    </source>
</evidence>
<dbReference type="Pfam" id="PF13947">
    <property type="entry name" value="GUB_WAK_bind"/>
    <property type="match status" value="1"/>
</dbReference>
<protein>
    <recommendedName>
        <fullName evidence="2">non-specific serine/threonine protein kinase</fullName>
        <ecNumber evidence="2">2.7.11.1</ecNumber>
    </recommendedName>
</protein>
<keyword evidence="5" id="KW-0812">Transmembrane</keyword>
<dbReference type="InterPro" id="IPR045874">
    <property type="entry name" value="LRK10/LRL21-25-like"/>
</dbReference>
<evidence type="ECO:0000256" key="1">
    <source>
        <dbReference type="ARBA" id="ARBA00004479"/>
    </source>
</evidence>
<keyword evidence="11" id="KW-0472">Membrane</keyword>
<evidence type="ECO:0000256" key="5">
    <source>
        <dbReference type="ARBA" id="ARBA00022692"/>
    </source>
</evidence>
<feature type="region of interest" description="Disordered" evidence="15">
    <location>
        <begin position="541"/>
        <end position="568"/>
    </location>
</feature>
<evidence type="ECO:0000256" key="11">
    <source>
        <dbReference type="ARBA" id="ARBA00023136"/>
    </source>
</evidence>
<name>A0A834W6M5_9FABA</name>
<evidence type="ECO:0000256" key="15">
    <source>
        <dbReference type="SAM" id="MobiDB-lite"/>
    </source>
</evidence>
<evidence type="ECO:0000313" key="17">
    <source>
        <dbReference type="EMBL" id="KAF7811282.1"/>
    </source>
</evidence>
<dbReference type="GO" id="GO:0005524">
    <property type="term" value="F:ATP binding"/>
    <property type="evidence" value="ECO:0007669"/>
    <property type="project" value="UniProtKB-KW"/>
</dbReference>
<keyword evidence="4" id="KW-0808">Transferase</keyword>
<evidence type="ECO:0000256" key="4">
    <source>
        <dbReference type="ARBA" id="ARBA00022679"/>
    </source>
</evidence>
<dbReference type="InterPro" id="IPR008271">
    <property type="entry name" value="Ser/Thr_kinase_AS"/>
</dbReference>
<dbReference type="GO" id="GO:0016020">
    <property type="term" value="C:membrane"/>
    <property type="evidence" value="ECO:0007669"/>
    <property type="project" value="UniProtKB-SubCell"/>
</dbReference>
<dbReference type="Pfam" id="PF14380">
    <property type="entry name" value="WAK_assoc"/>
    <property type="match status" value="1"/>
</dbReference>
<evidence type="ECO:0000256" key="6">
    <source>
        <dbReference type="ARBA" id="ARBA00022729"/>
    </source>
</evidence>
<comment type="catalytic activity">
    <reaction evidence="14">
        <text>L-seryl-[protein] + ATP = O-phospho-L-seryl-[protein] + ADP + H(+)</text>
        <dbReference type="Rhea" id="RHEA:17989"/>
        <dbReference type="Rhea" id="RHEA-COMP:9863"/>
        <dbReference type="Rhea" id="RHEA-COMP:11604"/>
        <dbReference type="ChEBI" id="CHEBI:15378"/>
        <dbReference type="ChEBI" id="CHEBI:29999"/>
        <dbReference type="ChEBI" id="CHEBI:30616"/>
        <dbReference type="ChEBI" id="CHEBI:83421"/>
        <dbReference type="ChEBI" id="CHEBI:456216"/>
        <dbReference type="EC" id="2.7.11.1"/>
    </reaction>
</comment>
<gene>
    <name evidence="17" type="ORF">G2W53_032258</name>
</gene>